<dbReference type="PANTHER" id="PTHR13710:SF105">
    <property type="entry name" value="ATP-DEPENDENT DNA HELICASE Q1"/>
    <property type="match status" value="1"/>
</dbReference>
<dbReference type="InterPro" id="IPR011545">
    <property type="entry name" value="DEAD/DEAH_box_helicase_dom"/>
</dbReference>
<evidence type="ECO:0000256" key="1">
    <source>
        <dbReference type="ARBA" id="ARBA00001946"/>
    </source>
</evidence>
<dbReference type="SMART" id="SM00490">
    <property type="entry name" value="HELICc"/>
    <property type="match status" value="1"/>
</dbReference>
<name>A0ABS5ZWX7_9PROT</name>
<dbReference type="InterPro" id="IPR001650">
    <property type="entry name" value="Helicase_C-like"/>
</dbReference>
<proteinExistence type="inferred from homology"/>
<keyword evidence="13" id="KW-0234">DNA repair</keyword>
<evidence type="ECO:0000256" key="10">
    <source>
        <dbReference type="ARBA" id="ARBA00022840"/>
    </source>
</evidence>
<evidence type="ECO:0000259" key="18">
    <source>
        <dbReference type="PROSITE" id="PS51192"/>
    </source>
</evidence>
<evidence type="ECO:0000256" key="14">
    <source>
        <dbReference type="ARBA" id="ARBA00023235"/>
    </source>
</evidence>
<dbReference type="SUPFAM" id="SSF47819">
    <property type="entry name" value="HRDC-like"/>
    <property type="match status" value="1"/>
</dbReference>
<dbReference type="GO" id="GO:0016787">
    <property type="term" value="F:hydrolase activity"/>
    <property type="evidence" value="ECO:0007669"/>
    <property type="project" value="UniProtKB-KW"/>
</dbReference>
<evidence type="ECO:0000256" key="3">
    <source>
        <dbReference type="ARBA" id="ARBA00005446"/>
    </source>
</evidence>
<keyword evidence="8 20" id="KW-0347">Helicase</keyword>
<dbReference type="CDD" id="cd17920">
    <property type="entry name" value="DEXHc_RecQ"/>
    <property type="match status" value="1"/>
</dbReference>
<evidence type="ECO:0000256" key="7">
    <source>
        <dbReference type="ARBA" id="ARBA00022801"/>
    </source>
</evidence>
<keyword evidence="4" id="KW-0479">Metal-binding</keyword>
<organism evidence="20 21">
    <name type="scientific">Acidithiobacillus sulfurivorans</name>
    <dbReference type="NCBI Taxonomy" id="1958756"/>
    <lineage>
        <taxon>Bacteria</taxon>
        <taxon>Pseudomonadati</taxon>
        <taxon>Pseudomonadota</taxon>
        <taxon>Acidithiobacillia</taxon>
        <taxon>Acidithiobacillales</taxon>
        <taxon>Acidithiobacillaceae</taxon>
        <taxon>Acidithiobacillus</taxon>
    </lineage>
</organism>
<protein>
    <recommendedName>
        <fullName evidence="16">DNA helicase RecQ</fullName>
        <ecNumber evidence="16">5.6.2.4</ecNumber>
    </recommendedName>
</protein>
<dbReference type="Proteomes" id="UP000755654">
    <property type="component" value="Unassembled WGS sequence"/>
</dbReference>
<dbReference type="PROSITE" id="PS51194">
    <property type="entry name" value="HELICASE_CTER"/>
    <property type="match status" value="1"/>
</dbReference>
<dbReference type="SUPFAM" id="SSF52540">
    <property type="entry name" value="P-loop containing nucleoside triphosphate hydrolases"/>
    <property type="match status" value="2"/>
</dbReference>
<dbReference type="Pfam" id="PF00570">
    <property type="entry name" value="HRDC"/>
    <property type="match status" value="1"/>
</dbReference>
<keyword evidence="10" id="KW-0067">ATP-binding</keyword>
<dbReference type="SMART" id="SM00956">
    <property type="entry name" value="RQC"/>
    <property type="match status" value="1"/>
</dbReference>
<dbReference type="InterPro" id="IPR036388">
    <property type="entry name" value="WH-like_DNA-bd_sf"/>
</dbReference>
<feature type="domain" description="Helicase C-terminal" evidence="19">
    <location>
        <begin position="218"/>
        <end position="366"/>
    </location>
</feature>
<dbReference type="InterPro" id="IPR027417">
    <property type="entry name" value="P-loop_NTPase"/>
</dbReference>
<comment type="catalytic activity">
    <reaction evidence="15">
        <text>Couples ATP hydrolysis with the unwinding of duplex DNA by translocating in the 3'-5' direction.</text>
        <dbReference type="EC" id="5.6.2.4"/>
    </reaction>
</comment>
<evidence type="ECO:0000256" key="15">
    <source>
        <dbReference type="ARBA" id="ARBA00034617"/>
    </source>
</evidence>
<dbReference type="GO" id="GO:0003678">
    <property type="term" value="F:DNA helicase activity"/>
    <property type="evidence" value="ECO:0007669"/>
    <property type="project" value="UniProtKB-EC"/>
</dbReference>
<keyword evidence="11" id="KW-0238">DNA-binding</keyword>
<dbReference type="Pfam" id="PF00270">
    <property type="entry name" value="DEAD"/>
    <property type="match status" value="1"/>
</dbReference>
<evidence type="ECO:0000259" key="17">
    <source>
        <dbReference type="PROSITE" id="PS50967"/>
    </source>
</evidence>
<sequence>MPTITPSLEILRHTFGYEQFRAPQEEVIATLMSGQDALVLMPTGGGKSLCYQIPAIARPGAGVVISPLIALMEDQVNALRQAGVAAAALNSSIQPREIRETEEALRSGQLDLLYIAPERLLQDRTLRLLQQCQINLFAIDEAHCVSQWGHDFRPEYLQLKVLHERFPAIPRIALTATADPKTRLEIIERLGLQRARIFTRSFDRPNIRYHIHSSSQGARNALLRFIRDRHDGEAGIVYCLSRKRVEEIAAWLQTEGLDALPYHAGLSADERRRHQQRFQRDESVIIVATIAFGMGIDKPNVRFVAHLNLPKSIEAYYQETGRAGRDGLPAEAWMHYGLQDVVQLRQMIQQSEADQQRKQMEGQKLDAMLALCETTQCRRQTLLSYFGETLALPCGNCDNCLTPPATWDATVAAQKALSAVHRTGQRFGVQYLVDVLLARDDPRIQQWGHHQLRVYGIGKELSANAWRALFRHLLLRGLVEVDSEGHGGLRLSPLSRPILRGEQTLTLRQHENTQSQKKEKVQEIPAGDKALWEDLRQHRRALAQTQGVPPYVIFHDATLMEMLRLRPRTLVSLATVPGVGERKLAAYGESFLGILLDHAGRS</sequence>
<evidence type="ECO:0000256" key="6">
    <source>
        <dbReference type="ARBA" id="ARBA00022763"/>
    </source>
</evidence>
<dbReference type="EC" id="5.6.2.4" evidence="16"/>
<evidence type="ECO:0000256" key="11">
    <source>
        <dbReference type="ARBA" id="ARBA00023125"/>
    </source>
</evidence>
<dbReference type="InterPro" id="IPR004589">
    <property type="entry name" value="DNA_helicase_ATP-dep_RecQ"/>
</dbReference>
<evidence type="ECO:0000313" key="21">
    <source>
        <dbReference type="Proteomes" id="UP000755654"/>
    </source>
</evidence>
<dbReference type="InterPro" id="IPR032284">
    <property type="entry name" value="RecQ_Zn-bd"/>
</dbReference>
<dbReference type="Gene3D" id="1.10.150.80">
    <property type="entry name" value="HRDC domain"/>
    <property type="match status" value="1"/>
</dbReference>
<dbReference type="RefSeq" id="WP_215882887.1">
    <property type="nucleotide sequence ID" value="NZ_JAAOMP010000031.1"/>
</dbReference>
<gene>
    <name evidence="20" type="primary">recQ</name>
    <name evidence="20" type="ORF">HAP95_03035</name>
</gene>
<dbReference type="SMART" id="SM00487">
    <property type="entry name" value="DEXDc"/>
    <property type="match status" value="1"/>
</dbReference>
<dbReference type="NCBIfam" id="TIGR01389">
    <property type="entry name" value="recQ"/>
    <property type="match status" value="1"/>
</dbReference>
<evidence type="ECO:0000313" key="20">
    <source>
        <dbReference type="EMBL" id="MBU2759153.1"/>
    </source>
</evidence>
<comment type="similarity">
    <text evidence="3">Belongs to the helicase family. RecQ subfamily.</text>
</comment>
<keyword evidence="12" id="KW-0233">DNA recombination</keyword>
<evidence type="ECO:0000256" key="2">
    <source>
        <dbReference type="ARBA" id="ARBA00001947"/>
    </source>
</evidence>
<dbReference type="Pfam" id="PF09382">
    <property type="entry name" value="RQC"/>
    <property type="match status" value="1"/>
</dbReference>
<dbReference type="SMART" id="SM00341">
    <property type="entry name" value="HRDC"/>
    <property type="match status" value="1"/>
</dbReference>
<comment type="cofactor">
    <cofactor evidence="1">
        <name>Mg(2+)</name>
        <dbReference type="ChEBI" id="CHEBI:18420"/>
    </cofactor>
</comment>
<evidence type="ECO:0000256" key="13">
    <source>
        <dbReference type="ARBA" id="ARBA00023204"/>
    </source>
</evidence>
<keyword evidence="9" id="KW-0862">Zinc</keyword>
<dbReference type="PROSITE" id="PS50967">
    <property type="entry name" value="HRDC"/>
    <property type="match status" value="1"/>
</dbReference>
<comment type="cofactor">
    <cofactor evidence="2">
        <name>Zn(2+)</name>
        <dbReference type="ChEBI" id="CHEBI:29105"/>
    </cofactor>
</comment>
<dbReference type="Pfam" id="PF00271">
    <property type="entry name" value="Helicase_C"/>
    <property type="match status" value="1"/>
</dbReference>
<dbReference type="EMBL" id="JAAOMP010000031">
    <property type="protein sequence ID" value="MBU2759153.1"/>
    <property type="molecule type" value="Genomic_DNA"/>
</dbReference>
<keyword evidence="6" id="KW-0227">DNA damage</keyword>
<dbReference type="PANTHER" id="PTHR13710">
    <property type="entry name" value="DNA HELICASE RECQ FAMILY MEMBER"/>
    <property type="match status" value="1"/>
</dbReference>
<dbReference type="CDD" id="cd18794">
    <property type="entry name" value="SF2_C_RecQ"/>
    <property type="match status" value="1"/>
</dbReference>
<evidence type="ECO:0000256" key="16">
    <source>
        <dbReference type="NCBIfam" id="TIGR01389"/>
    </source>
</evidence>
<evidence type="ECO:0000256" key="12">
    <source>
        <dbReference type="ARBA" id="ARBA00023172"/>
    </source>
</evidence>
<dbReference type="InterPro" id="IPR006293">
    <property type="entry name" value="DNA_helicase_ATP-dep_RecQ_bac"/>
</dbReference>
<evidence type="ECO:0000256" key="5">
    <source>
        <dbReference type="ARBA" id="ARBA00022741"/>
    </source>
</evidence>
<dbReference type="InterPro" id="IPR010997">
    <property type="entry name" value="HRDC-like_sf"/>
</dbReference>
<dbReference type="InterPro" id="IPR044876">
    <property type="entry name" value="HRDC_dom_sf"/>
</dbReference>
<keyword evidence="21" id="KW-1185">Reference proteome</keyword>
<accession>A0ABS5ZWX7</accession>
<comment type="caution">
    <text evidence="20">The sequence shown here is derived from an EMBL/GenBank/DDBJ whole genome shotgun (WGS) entry which is preliminary data.</text>
</comment>
<evidence type="ECO:0000256" key="9">
    <source>
        <dbReference type="ARBA" id="ARBA00022833"/>
    </source>
</evidence>
<dbReference type="PROSITE" id="PS51192">
    <property type="entry name" value="HELICASE_ATP_BIND_1"/>
    <property type="match status" value="1"/>
</dbReference>
<keyword evidence="7 20" id="KW-0378">Hydrolase</keyword>
<keyword evidence="5" id="KW-0547">Nucleotide-binding</keyword>
<dbReference type="InterPro" id="IPR002121">
    <property type="entry name" value="HRDC_dom"/>
</dbReference>
<dbReference type="Pfam" id="PF16124">
    <property type="entry name" value="RecQ_Zn_bind"/>
    <property type="match status" value="1"/>
</dbReference>
<dbReference type="Gene3D" id="1.10.10.10">
    <property type="entry name" value="Winged helix-like DNA-binding domain superfamily/Winged helix DNA-binding domain"/>
    <property type="match status" value="1"/>
</dbReference>
<feature type="domain" description="HRDC" evidence="17">
    <location>
        <begin position="525"/>
        <end position="602"/>
    </location>
</feature>
<evidence type="ECO:0000256" key="4">
    <source>
        <dbReference type="ARBA" id="ARBA00022723"/>
    </source>
</evidence>
<dbReference type="NCBIfam" id="TIGR00614">
    <property type="entry name" value="recQ_fam"/>
    <property type="match status" value="1"/>
</dbReference>
<dbReference type="InterPro" id="IPR018982">
    <property type="entry name" value="RQC_domain"/>
</dbReference>
<dbReference type="InterPro" id="IPR014001">
    <property type="entry name" value="Helicase_ATP-bd"/>
</dbReference>
<evidence type="ECO:0000256" key="8">
    <source>
        <dbReference type="ARBA" id="ARBA00022806"/>
    </source>
</evidence>
<evidence type="ECO:0000259" key="19">
    <source>
        <dbReference type="PROSITE" id="PS51194"/>
    </source>
</evidence>
<keyword evidence="14" id="KW-0413">Isomerase</keyword>
<dbReference type="Gene3D" id="3.40.50.300">
    <property type="entry name" value="P-loop containing nucleotide triphosphate hydrolases"/>
    <property type="match status" value="2"/>
</dbReference>
<feature type="domain" description="Helicase ATP-binding" evidence="18">
    <location>
        <begin position="28"/>
        <end position="196"/>
    </location>
</feature>
<reference evidence="20 21" key="1">
    <citation type="journal article" date="2021" name="ISME J.">
        <title>Genomic evolution of the class Acidithiobacillia: deep-branching Proteobacteria living in extreme acidic conditions.</title>
        <authorList>
            <person name="Moya-Beltran A."/>
            <person name="Beard S."/>
            <person name="Rojas-Villalobos C."/>
            <person name="Issotta F."/>
            <person name="Gallardo Y."/>
            <person name="Ulloa R."/>
            <person name="Giaveno A."/>
            <person name="Degli Esposti M."/>
            <person name="Johnson D.B."/>
            <person name="Quatrini R."/>
        </authorList>
    </citation>
    <scope>NUCLEOTIDE SEQUENCE [LARGE SCALE GENOMIC DNA]</scope>
    <source>
        <strain evidence="20 21">RW2</strain>
    </source>
</reference>